<keyword evidence="6" id="KW-0238">DNA-binding</keyword>
<name>A0A1V6LYM8_9BACT</name>
<dbReference type="GO" id="GO:0032259">
    <property type="term" value="P:methylation"/>
    <property type="evidence" value="ECO:0007669"/>
    <property type="project" value="UniProtKB-KW"/>
</dbReference>
<dbReference type="SUPFAM" id="SSF53335">
    <property type="entry name" value="S-adenosyl-L-methionine-dependent methyltransferases"/>
    <property type="match status" value="1"/>
</dbReference>
<keyword evidence="11" id="KW-0378">Hydrolase</keyword>
<dbReference type="GO" id="GO:0009307">
    <property type="term" value="P:DNA restriction-modification system"/>
    <property type="evidence" value="ECO:0007669"/>
    <property type="project" value="UniProtKB-KW"/>
</dbReference>
<dbReference type="Pfam" id="PF07669">
    <property type="entry name" value="Eco57I"/>
    <property type="match status" value="1"/>
</dbReference>
<dbReference type="Proteomes" id="UP000242219">
    <property type="component" value="Unassembled WGS sequence"/>
</dbReference>
<organism evidence="11 12">
    <name type="scientific">Candidatus Brocadia sapporoensis</name>
    <dbReference type="NCBI Taxonomy" id="392547"/>
    <lineage>
        <taxon>Bacteria</taxon>
        <taxon>Pseudomonadati</taxon>
        <taxon>Planctomycetota</taxon>
        <taxon>Candidatus Brocadiia</taxon>
        <taxon>Candidatus Brocadiales</taxon>
        <taxon>Candidatus Brocadiaceae</taxon>
        <taxon>Candidatus Brocadia</taxon>
    </lineage>
</organism>
<evidence type="ECO:0000313" key="12">
    <source>
        <dbReference type="Proteomes" id="UP000242219"/>
    </source>
</evidence>
<dbReference type="Pfam" id="PF04313">
    <property type="entry name" value="HSDR_N"/>
    <property type="match status" value="1"/>
</dbReference>
<evidence type="ECO:0000256" key="1">
    <source>
        <dbReference type="ARBA" id="ARBA00011900"/>
    </source>
</evidence>
<evidence type="ECO:0000256" key="5">
    <source>
        <dbReference type="ARBA" id="ARBA00022747"/>
    </source>
</evidence>
<reference evidence="11 12" key="1">
    <citation type="journal article" date="2016" name="Genome Announc.">
        <title>Draft Genome Sequence of the Anaerobic Ammonium-Oxidizing Bacterium 'Candidatus Brocadia sp. 40'.</title>
        <authorList>
            <person name="Ali M."/>
            <person name="Haroon M.F."/>
            <person name="Narita Y."/>
            <person name="Zhang L."/>
            <person name="Rangel Shaw D."/>
            <person name="Okabe S."/>
            <person name="Saikaly P.E."/>
        </authorList>
    </citation>
    <scope>NUCLEOTIDE SEQUENCE [LARGE SCALE GENOMIC DNA]</scope>
    <source>
        <strain evidence="11 12">40</strain>
    </source>
</reference>
<sequence length="1067" mass="121977">MTVPQEILGLIERFDNNREAYRSGTYNETQLRREFIDPFFKILGWDVDNEKGYAEAYKDVIHEDSIKVGGMTKAPDYCFRIGGVRKFFVEAKKPAVNLKDDVDSAFQLRRYAWSAKLPLSILTDFEEFVVYDCRVKPDKLDKPSTARILYLNYTSYAQRWDEIASIFSRDAVLKGAFDKYAETSKAKRGTAEVDTAFLKEIESWRDMLARNLALRNPDMTQHDLNFAIQRTIDRIIFLRICEDRGIEKYGRLMALQNGDRVYARLCEIFHRADERYNSGLFHFQKEKGRSESPDTLTLSLAIDDGVLKDIIKNLYYPDSPYEFSVLSADILGQVYEQFLGKVIRLTAGHRAVVEDKPEVKKAGGVYYTPTYIVDYIVKNTVGKLLECEIQSGERAKIPLSKGGKGVVNSEIQNLASTQIRDPKSKIRNVTPKAVAKVRILDPACGSGSFLLGAYKYLLDWHRDWYVADGPEKWSTGRSPTLYQGMGGDWRLITAERKRILLNNIYGVDIDPQAVEVTKLSLLLKVLEGESEQTIVKQLKLFHERALPDLGNNIKCGNSLIGTDFYNPLNPPLLRGNQDIPLRKGGEGVVTHLAGSGVLSDEERYRINPFDWAKEFPEIMKNGGFDVVIGNPPYVRQEGLGDLKEYLQRKYTVYHGMADLYAYFIEKGVSLLRDKGIFGYIVSNKWMRANYGEPLRKWLMQQCIEQIVDFGDLPVFQRATTYPCILVIGKGKPSSTFVAAQVKTLEFESLEGYVKENRHSVKLSILDDTGWSLADERSAALLNKLKKSGIPLKEYVKGKIYRGVLTGLNEAFVIDEETRNRLVSEDPKSKEIIKPFLIGRDVKRYQPPTSKQFLIFTRRGIEIQKYPPIEKYLSRYKEQLMPKPKDWKGSNWKGRKPGSYKWYEIQDAVDYYAEFEKPKIIIPTIVQSASYTIDNLGFYSNDKTSVIATDDLYLLGILNSRVTDFVMHSISSTKQGGYFEYKPMYFSQVPIRTIDSSNPSDKSYHDSTVALVRQMLELHKQLASAKTDHDKTVIQRQIDATDRQIDQLVYELYGLTEDEIKIVEESSA</sequence>
<dbReference type="PRINTS" id="PR00507">
    <property type="entry name" value="N12N6MTFRASE"/>
</dbReference>
<dbReference type="InterPro" id="IPR011639">
    <property type="entry name" value="MethylTrfase_TaqI-like_dom"/>
</dbReference>
<feature type="domain" description="Restriction endonuclease type I HsdR N-terminal" evidence="8">
    <location>
        <begin position="26"/>
        <end position="138"/>
    </location>
</feature>
<keyword evidence="11" id="KW-0540">Nuclease</keyword>
<dbReference type="InterPro" id="IPR029063">
    <property type="entry name" value="SAM-dependent_MTases_sf"/>
</dbReference>
<dbReference type="PANTHER" id="PTHR33841:SF1">
    <property type="entry name" value="DNA METHYLTRANSFERASE A"/>
    <property type="match status" value="1"/>
</dbReference>
<dbReference type="InterPro" id="IPR002052">
    <property type="entry name" value="DNA_methylase_N6_adenine_CS"/>
</dbReference>
<dbReference type="EC" id="2.1.1.72" evidence="1"/>
<feature type="domain" description="TaqI-like C-terminal specificity" evidence="10">
    <location>
        <begin position="833"/>
        <end position="990"/>
    </location>
</feature>
<evidence type="ECO:0000313" key="11">
    <source>
        <dbReference type="EMBL" id="OQD45268.1"/>
    </source>
</evidence>
<dbReference type="Gene3D" id="3.40.50.150">
    <property type="entry name" value="Vaccinia Virus protein VP39"/>
    <property type="match status" value="1"/>
</dbReference>
<evidence type="ECO:0000256" key="2">
    <source>
        <dbReference type="ARBA" id="ARBA00022603"/>
    </source>
</evidence>
<dbReference type="InterPro" id="IPR050953">
    <property type="entry name" value="N4_N6_ade-DNA_methylase"/>
</dbReference>
<dbReference type="InterPro" id="IPR025931">
    <property type="entry name" value="TaqI_C"/>
</dbReference>
<evidence type="ECO:0000256" key="3">
    <source>
        <dbReference type="ARBA" id="ARBA00022679"/>
    </source>
</evidence>
<evidence type="ECO:0000259" key="9">
    <source>
        <dbReference type="Pfam" id="PF07669"/>
    </source>
</evidence>
<dbReference type="GO" id="GO:0009035">
    <property type="term" value="F:type I site-specific deoxyribonuclease activity"/>
    <property type="evidence" value="ECO:0007669"/>
    <property type="project" value="UniProtKB-EC"/>
</dbReference>
<dbReference type="PANTHER" id="PTHR33841">
    <property type="entry name" value="DNA METHYLTRANSFERASE YEEA-RELATED"/>
    <property type="match status" value="1"/>
</dbReference>
<keyword evidence="3" id="KW-0808">Transferase</keyword>
<comment type="caution">
    <text evidence="11">The sequence shown here is derived from an EMBL/GenBank/DDBJ whole genome shotgun (WGS) entry which is preliminary data.</text>
</comment>
<dbReference type="Gene3D" id="3.90.1570.30">
    <property type="match status" value="1"/>
</dbReference>
<protein>
    <recommendedName>
        <fullName evidence="1">site-specific DNA-methyltransferase (adenine-specific)</fullName>
        <ecNumber evidence="1">2.1.1.72</ecNumber>
    </recommendedName>
</protein>
<dbReference type="Pfam" id="PF12950">
    <property type="entry name" value="TaqI_C"/>
    <property type="match status" value="1"/>
</dbReference>
<dbReference type="GO" id="GO:0003677">
    <property type="term" value="F:DNA binding"/>
    <property type="evidence" value="ECO:0007669"/>
    <property type="project" value="UniProtKB-KW"/>
</dbReference>
<evidence type="ECO:0000259" key="8">
    <source>
        <dbReference type="Pfam" id="PF04313"/>
    </source>
</evidence>
<dbReference type="EMBL" id="MJUW02000099">
    <property type="protein sequence ID" value="OQD45268.1"/>
    <property type="molecule type" value="Genomic_DNA"/>
</dbReference>
<evidence type="ECO:0000259" key="10">
    <source>
        <dbReference type="Pfam" id="PF12950"/>
    </source>
</evidence>
<keyword evidence="4" id="KW-0949">S-adenosyl-L-methionine</keyword>
<keyword evidence="12" id="KW-1185">Reference proteome</keyword>
<dbReference type="AlphaFoldDB" id="A0A1V6LYM8"/>
<comment type="catalytic activity">
    <reaction evidence="7">
        <text>a 2'-deoxyadenosine in DNA + S-adenosyl-L-methionine = an N(6)-methyl-2'-deoxyadenosine in DNA + S-adenosyl-L-homocysteine + H(+)</text>
        <dbReference type="Rhea" id="RHEA:15197"/>
        <dbReference type="Rhea" id="RHEA-COMP:12418"/>
        <dbReference type="Rhea" id="RHEA-COMP:12419"/>
        <dbReference type="ChEBI" id="CHEBI:15378"/>
        <dbReference type="ChEBI" id="CHEBI:57856"/>
        <dbReference type="ChEBI" id="CHEBI:59789"/>
        <dbReference type="ChEBI" id="CHEBI:90615"/>
        <dbReference type="ChEBI" id="CHEBI:90616"/>
        <dbReference type="EC" id="2.1.1.72"/>
    </reaction>
</comment>
<keyword evidence="2" id="KW-0489">Methyltransferase</keyword>
<dbReference type="PROSITE" id="PS00092">
    <property type="entry name" value="N6_MTASE"/>
    <property type="match status" value="1"/>
</dbReference>
<feature type="domain" description="Type II methyltransferase M.TaqI-like" evidence="9">
    <location>
        <begin position="502"/>
        <end position="715"/>
    </location>
</feature>
<dbReference type="GO" id="GO:0009007">
    <property type="term" value="F:site-specific DNA-methyltransferase (adenine-specific) activity"/>
    <property type="evidence" value="ECO:0007669"/>
    <property type="project" value="UniProtKB-EC"/>
</dbReference>
<evidence type="ECO:0000256" key="7">
    <source>
        <dbReference type="ARBA" id="ARBA00047942"/>
    </source>
</evidence>
<evidence type="ECO:0000256" key="6">
    <source>
        <dbReference type="ARBA" id="ARBA00023125"/>
    </source>
</evidence>
<dbReference type="InterPro" id="IPR007409">
    <property type="entry name" value="Restrct_endonuc_type1_HsdR_N"/>
</dbReference>
<accession>A0A1V6LYM8</accession>
<dbReference type="RefSeq" id="WP_070067562.1">
    <property type="nucleotide sequence ID" value="NZ_MJUW02000099.1"/>
</dbReference>
<proteinExistence type="predicted"/>
<gene>
    <name evidence="11" type="ORF">BIY37_09360</name>
</gene>
<dbReference type="GO" id="GO:0005524">
    <property type="term" value="F:ATP binding"/>
    <property type="evidence" value="ECO:0007669"/>
    <property type="project" value="UniProtKB-KW"/>
</dbReference>
<keyword evidence="5" id="KW-0680">Restriction system</keyword>
<evidence type="ECO:0000256" key="4">
    <source>
        <dbReference type="ARBA" id="ARBA00022691"/>
    </source>
</evidence>
<keyword evidence="11" id="KW-0255">Endonuclease</keyword>